<feature type="repeat" description="CSPG" evidence="5">
    <location>
        <begin position="970"/>
        <end position="1068"/>
    </location>
</feature>
<protein>
    <recommendedName>
        <fullName evidence="7">Laminin G domain-containing protein</fullName>
    </recommendedName>
</protein>
<keyword evidence="2" id="KW-0677">Repeat</keyword>
<dbReference type="InterPro" id="IPR013320">
    <property type="entry name" value="ConA-like_dom_sf"/>
</dbReference>
<feature type="repeat" description="CSPG" evidence="5">
    <location>
        <begin position="858"/>
        <end position="948"/>
    </location>
</feature>
<dbReference type="PROSITE" id="PS51854">
    <property type="entry name" value="CSPG"/>
    <property type="match status" value="10"/>
</dbReference>
<accession>A0AAV3AL55</accession>
<feature type="repeat" description="CSPG" evidence="5">
    <location>
        <begin position="177"/>
        <end position="272"/>
    </location>
</feature>
<comment type="caution">
    <text evidence="8">The sequence shown here is derived from an EMBL/GenBank/DDBJ whole genome shotgun (WGS) entry which is preliminary data.</text>
</comment>
<dbReference type="CDD" id="cd00110">
    <property type="entry name" value="LamG"/>
    <property type="match status" value="1"/>
</dbReference>
<keyword evidence="6" id="KW-0812">Transmembrane</keyword>
<dbReference type="SUPFAM" id="SSF49899">
    <property type="entry name" value="Concanavalin A-like lectins/glucanases"/>
    <property type="match status" value="1"/>
</dbReference>
<feature type="transmembrane region" description="Helical" evidence="6">
    <location>
        <begin position="1975"/>
        <end position="1997"/>
    </location>
</feature>
<dbReference type="PANTHER" id="PTHR45739:SF14">
    <property type="entry name" value="CHONDROITIN SULFATE PROTEOGLYCAN 4"/>
    <property type="match status" value="1"/>
</dbReference>
<evidence type="ECO:0000313" key="9">
    <source>
        <dbReference type="Proteomes" id="UP001181693"/>
    </source>
</evidence>
<evidence type="ECO:0000256" key="5">
    <source>
        <dbReference type="PROSITE-ProRule" id="PRU01201"/>
    </source>
</evidence>
<dbReference type="EMBL" id="DYDO01000006">
    <property type="protein sequence ID" value="DBA23730.1"/>
    <property type="molecule type" value="Genomic_DNA"/>
</dbReference>
<dbReference type="InterPro" id="IPR051561">
    <property type="entry name" value="FRAS1_ECM"/>
</dbReference>
<feature type="repeat" description="CSPG" evidence="5">
    <location>
        <begin position="1543"/>
        <end position="1636"/>
    </location>
</feature>
<evidence type="ECO:0000256" key="6">
    <source>
        <dbReference type="SAM" id="Phobius"/>
    </source>
</evidence>
<feature type="repeat" description="CSPG" evidence="5">
    <location>
        <begin position="623"/>
        <end position="717"/>
    </location>
</feature>
<feature type="repeat" description="CSPG" evidence="5">
    <location>
        <begin position="1653"/>
        <end position="1741"/>
    </location>
</feature>
<proteinExistence type="predicted"/>
<comment type="caution">
    <text evidence="4">Lacks conserved residue(s) required for the propagation of feature annotation.</text>
</comment>
<keyword evidence="1" id="KW-0732">Signal</keyword>
<feature type="repeat" description="CSPG" evidence="5">
    <location>
        <begin position="413"/>
        <end position="511"/>
    </location>
</feature>
<evidence type="ECO:0000259" key="7">
    <source>
        <dbReference type="PROSITE" id="PS50025"/>
    </source>
</evidence>
<keyword evidence="3" id="KW-0325">Glycoprotein</keyword>
<feature type="domain" description="Laminin G" evidence="7">
    <location>
        <begin position="1"/>
        <end position="139"/>
    </location>
</feature>
<dbReference type="Proteomes" id="UP001181693">
    <property type="component" value="Unassembled WGS sequence"/>
</dbReference>
<feature type="repeat" description="CSPG" evidence="5">
    <location>
        <begin position="1181"/>
        <end position="1271"/>
    </location>
</feature>
<dbReference type="Pfam" id="PF16184">
    <property type="entry name" value="Cadherin_3"/>
    <property type="match status" value="11"/>
</dbReference>
<dbReference type="InterPro" id="IPR039005">
    <property type="entry name" value="CSPG_rpt"/>
</dbReference>
<dbReference type="Pfam" id="PF02210">
    <property type="entry name" value="Laminin_G_2"/>
    <property type="match status" value="1"/>
</dbReference>
<feature type="repeat" description="CSPG" evidence="5">
    <location>
        <begin position="1413"/>
        <end position="1512"/>
    </location>
</feature>
<evidence type="ECO:0000256" key="2">
    <source>
        <dbReference type="ARBA" id="ARBA00022737"/>
    </source>
</evidence>
<evidence type="ECO:0000256" key="4">
    <source>
        <dbReference type="PROSITE-ProRule" id="PRU00122"/>
    </source>
</evidence>
<evidence type="ECO:0000256" key="1">
    <source>
        <dbReference type="ARBA" id="ARBA00022729"/>
    </source>
</evidence>
<keyword evidence="6" id="KW-0472">Membrane</keyword>
<dbReference type="Gene3D" id="2.60.120.200">
    <property type="match status" value="1"/>
</dbReference>
<keyword evidence="9" id="KW-1185">Reference proteome</keyword>
<evidence type="ECO:0000256" key="3">
    <source>
        <dbReference type="ARBA" id="ARBA00023180"/>
    </source>
</evidence>
<dbReference type="GO" id="GO:0009653">
    <property type="term" value="P:anatomical structure morphogenesis"/>
    <property type="evidence" value="ECO:0007669"/>
    <property type="project" value="TreeGrafter"/>
</dbReference>
<organism evidence="8 9">
    <name type="scientific">Pyxicephalus adspersus</name>
    <name type="common">African bullfrog</name>
    <dbReference type="NCBI Taxonomy" id="30357"/>
    <lineage>
        <taxon>Eukaryota</taxon>
        <taxon>Metazoa</taxon>
        <taxon>Chordata</taxon>
        <taxon>Craniata</taxon>
        <taxon>Vertebrata</taxon>
        <taxon>Euteleostomi</taxon>
        <taxon>Amphibia</taxon>
        <taxon>Batrachia</taxon>
        <taxon>Anura</taxon>
        <taxon>Neobatrachia</taxon>
        <taxon>Ranoidea</taxon>
        <taxon>Pyxicephalidae</taxon>
        <taxon>Pyxicephalinae</taxon>
        <taxon>Pyxicephalus</taxon>
    </lineage>
</organism>
<feature type="repeat" description="CSPG" evidence="5">
    <location>
        <begin position="1288"/>
        <end position="1388"/>
    </location>
</feature>
<reference evidence="8" key="1">
    <citation type="thesis" date="2020" institute="ProQuest LLC" country="789 East Eisenhower Parkway, Ann Arbor, MI, USA">
        <title>Comparative Genomics and Chromosome Evolution.</title>
        <authorList>
            <person name="Mudd A.B."/>
        </authorList>
    </citation>
    <scope>NUCLEOTIDE SEQUENCE</scope>
    <source>
        <strain evidence="8">1538</strain>
        <tissue evidence="8">Blood</tissue>
    </source>
</reference>
<sequence>MYQSGKGEEFISLEIIDWIVTASIGKGKNIARLDFSNSITENKWHYIKLQITSRHFLLTVGEKTEKALLPSRIKTHGAMYVGGVSDNLREQVKRLGLTSLSGKHWKGGSFKGCIKNIKVNSVKLGFRNLLSTKDISPGCKTEGPLSTVPTMETKTVLLTSLTPTTSLISTIVTKKNENMFLILNNLVVQEGSKATLQSKHIKLNLNFKELGIRQSQILFRVVEYPLHGQLKFDVSSQQEKGMFTMLDLWHGRITYVHDGSEGSSDQISFSVNTNSKNEMPPFLRGENVYVLSITVTPYNDAPELSLPEGNLFTLLENSKKQLTGNLIKISDVDSEPQNLNLVVLGNLNADAGFLKNIKNPEKAITTFSYSDLLDGHIYYVHHGVKNARLVLRVSDGDKVSNTVVLRILAIPLEFQIANNTGIEVIQGGSVLLQPNNLAVEINAVNQDIEIKYDVTEMPKFGQIQKRTSANEWKPAVSFTQRSLERDRIRYLNTFKEIQDADVTEHFKFKVTIANKSSEELIFPIKVQWLKYTMLKKLPLKIENMERTIFSVNNLQALVEGIDIEDKDIFYKLEFMDIIEGNVEFKLNDQPLEDSQDFFKFIMMTIYAESQPYDLEIFIKADLNSIILTNKGLVLGEGETKLITKDELFVQTLNNRTFSFKVLNSPLNGKLKLINFSTSPTSNDNITAFSTQDILGERLMYVHDDSETVSDTFVILAFSVASESETPVRGSNPIQTEFTFNISIELKNDEKPIRLVDKLFHIVRNGQRLLTLEDLCYHDPDTDFDDGQLLYTRRGIPNGDLVSVDDYSKKLYQFTQDDLENKRVLFIHHGGAYGRFVLFVTDGKHYTSSLLEVTASEPFIKIINNTGLLVQKGKNKVITAANFSIATNMYVKSESDILYEISLPPKHGKILTNKQVSGSFTHEDLKNGHVTYKHDDSNHLGDSFNITVKIDTVAVEVEIKIRIYLESHQRLPTLQNLKVLMVEEGRPVRIDKDKLQVIHEDNSPGEIIFTVVTLPKSGYIRRLESQVHHFPDDPKSIMVFTQEDINNGDIQYVQTEAGQLQDNFTLDVTNGVREMKGITMSVDIIPIQIPLEVQNITVKEGASKVLTQEYLHISSKHFQNLNSQFLSSFTRKQVEQELIYYINDGSETLQDNFTIILNDTELSKQSLPQSIYVTVIPINDEYPGITANNVFRVWVGSVTEVTSNDLLAEDKDTSPADLVFFITPPSNGHLALKSHPDRSILNFTQQHINDGQLVFVHNGPMSGGFNFQVTDGLNFAPRQIFSITARTLVISLEKNNGIGVFPGMRRAISPEVLKSVTNDQSDMNNRTITFQVSSPPKHGQIIKLGLENTTTEVTSFTQSMVDEGMIWYEHKDTEALVWSTQDSFSFTISSPPAILENQKFFITISYEIEDPNRPTRLIANTGAFVLEGGKLHIDKSKLDASNLLIRLPESQRAAYEVWFQVTTLPKHGVIIVGDRNITKEKPNFSQYIVNKFGITYAHNGAESPTDNFTFATWLNLKSKSALKPDNDVVEEMFNITVIPVNDQPPELKTKQPMLKLLQGKMVAFGPENLNVEDLDNPPEDIVYTVISAPNNGFLAKLGNLKESIQFFTQADINKGDLWFVQDGSPRSGVFYFSVTDGKHKPLYKLFNLDVIPVSITLVNKTNLVLVQGQTFTTITTSNLAATTDGTSTVISFEIVQPPRFGSILSNDTPIASFDQKEIESGRVTYHMTNFNSSQDSLELVVFTSESNLTGQILNITVKPLVNVTVGLKIPTGLKYTLKIGDLNATELANLTSSDPEYYVVDAPACGKLVRRKMSGKDLYEDIDKFTHGDIEARQILLDVDANVTDQEMINDSFAFMLKADNVPPALGYFTYSVVPYDATLLDSSTTVESFTITTTSLLYTTLSHEKRTTSSWLTRNITEAPIRRFANRNRWGNPKEYESTLSLDVVATGPAVKETTIKQPTVGPKAEPSQSNPLSIIIPLVILGVLLLTIIFIVWFLIRKRKAKKAPPHVRSHSYSMVPQVPSPYTERSTTIPTVTVTPLTPPLKPKEYCSASPLFPPRHDHLLTNSAPSFGSDQKIWLQMDPEMIQHCRKTNPTLRNNQYWV</sequence>
<dbReference type="PANTHER" id="PTHR45739">
    <property type="entry name" value="MATRIX PROTEIN, PUTATIVE-RELATED"/>
    <property type="match status" value="1"/>
</dbReference>
<name>A0AAV3AL55_PYXAD</name>
<keyword evidence="6" id="KW-1133">Transmembrane helix</keyword>
<dbReference type="PROSITE" id="PS50025">
    <property type="entry name" value="LAM_G_DOMAIN"/>
    <property type="match status" value="1"/>
</dbReference>
<gene>
    <name evidence="8" type="ORF">GDO54_014616</name>
</gene>
<evidence type="ECO:0000313" key="8">
    <source>
        <dbReference type="EMBL" id="DBA23730.1"/>
    </source>
</evidence>
<dbReference type="InterPro" id="IPR001791">
    <property type="entry name" value="Laminin_G"/>
</dbReference>